<feature type="region of interest" description="Disordered" evidence="1">
    <location>
        <begin position="79"/>
        <end position="261"/>
    </location>
</feature>
<name>A0A8T1YBA4_9BRAS</name>
<feature type="compositionally biased region" description="Basic and acidic residues" evidence="1">
    <location>
        <begin position="230"/>
        <end position="242"/>
    </location>
</feature>
<dbReference type="EMBL" id="JAEFBK010000012">
    <property type="protein sequence ID" value="KAG7543408.1"/>
    <property type="molecule type" value="Genomic_DNA"/>
</dbReference>
<reference evidence="4 5" key="1">
    <citation type="submission" date="2020-12" db="EMBL/GenBank/DDBJ databases">
        <title>Concerted genomic and epigenomic changes stabilize Arabidopsis allopolyploids.</title>
        <authorList>
            <person name="Chen Z."/>
        </authorList>
    </citation>
    <scope>NUCLEOTIDE SEQUENCE [LARGE SCALE GENOMIC DNA]</scope>
    <source>
        <strain evidence="4">Allo738</strain>
        <tissue evidence="4">Leaf</tissue>
    </source>
</reference>
<feature type="compositionally biased region" description="Polar residues" evidence="1">
    <location>
        <begin position="206"/>
        <end position="216"/>
    </location>
</feature>
<gene>
    <name evidence="4" type="ORF">ISN45_Aa07g033250</name>
</gene>
<proteinExistence type="predicted"/>
<organism evidence="4 5">
    <name type="scientific">Arabidopsis thaliana x Arabidopsis arenosa</name>
    <dbReference type="NCBI Taxonomy" id="1240361"/>
    <lineage>
        <taxon>Eukaryota</taxon>
        <taxon>Viridiplantae</taxon>
        <taxon>Streptophyta</taxon>
        <taxon>Embryophyta</taxon>
        <taxon>Tracheophyta</taxon>
        <taxon>Spermatophyta</taxon>
        <taxon>Magnoliopsida</taxon>
        <taxon>eudicotyledons</taxon>
        <taxon>Gunneridae</taxon>
        <taxon>Pentapetalae</taxon>
        <taxon>rosids</taxon>
        <taxon>malvids</taxon>
        <taxon>Brassicales</taxon>
        <taxon>Brassicaceae</taxon>
        <taxon>Camelineae</taxon>
        <taxon>Arabidopsis</taxon>
    </lineage>
</organism>
<feature type="domain" description="Endonuclease/exonuclease/phosphatase" evidence="2">
    <location>
        <begin position="298"/>
        <end position="404"/>
    </location>
</feature>
<feature type="compositionally biased region" description="Basic and acidic residues" evidence="1">
    <location>
        <begin position="170"/>
        <end position="186"/>
    </location>
</feature>
<evidence type="ECO:0000259" key="2">
    <source>
        <dbReference type="Pfam" id="PF03372"/>
    </source>
</evidence>
<dbReference type="InterPro" id="IPR044730">
    <property type="entry name" value="RNase_H-like_dom_plant"/>
</dbReference>
<evidence type="ECO:0000256" key="1">
    <source>
        <dbReference type="SAM" id="MobiDB-lite"/>
    </source>
</evidence>
<dbReference type="InterPro" id="IPR005135">
    <property type="entry name" value="Endo/exonuclease/phosphatase"/>
</dbReference>
<dbReference type="Pfam" id="PF13456">
    <property type="entry name" value="RVT_3"/>
    <property type="match status" value="1"/>
</dbReference>
<sequence length="900" mass="102524">MLNKIGEELGEVMDMEITNSSAKIRILIDGLKPLIKDTMVDFPDGSEALVTLEYKNLKNHCSHSQRLSHEKQHCPGLYEENKKKTNSATAEVPPDPKEVSRNYYTPKDNFAAPSNSGNRAVSHGLSKEVSSKQGRQSDSWRSRDFALNPVRDHLPTRKVSNVERRHRSSHVPDERPAAHRANDSKRYSTRSYDSSRTESRRYFPRNPSQYDKSSYQWRERETTRYSPRPDSSENSRTRRPPLERTLTSAEVTPPPPPPIPTNEEIMGDLREILKSRQPENLSMQLSCMENQTGLKETIWDQLTDLGRSREDPWYLTGDFNDIIDSSEKQGGPSIHEGPFVDIRYFMAECDLYDLRHSGNFFSWRGKRHDHIIHCRLDRAMSNGAWAEAYPSSRCEYLRFEGSDHRPLLTHFDLSKKKKKGVFRYDRRLKNNEEVSALIQAAWNFCDMEEVEEKINRCRKEIITWSRTKHQNSQQVIEENRQLLEVAMASQEPNQELISSINNTLLLAYKAEEEYWKQRSRQIWLALGDKNSGYFHAITRGRTVINKFSVIESEDGLPVYEEDGILKVISDHFQTLFTSQEGERTTLVQEAISPCISTELNQALIELPTEEETKGACFSIHADKAPGPDGFSASFFQSNWETVGPNIVIEVSGAKKRCFMAVKTDMSKAYDRIEWEFTRNAQQDGILPGLRVSKGSPRVNHLLFADDTMFFCRNKKTFDQKSTSSMEILSQATVAAKEWLGAQILHPAPQILNSNATIPEIGADTIMCFTDAAWREDSREAGFGWIFVDHWLSSESPHSSAAKHINSPLLAEATALFLATQQAADLGFTKLSLASDSQQLVKALNGKPHHKELHGILHDILSLSLRFVEINFHFVKRENNRKADALAKAALISSFPVPVCN</sequence>
<evidence type="ECO:0000313" key="4">
    <source>
        <dbReference type="EMBL" id="KAG7543408.1"/>
    </source>
</evidence>
<dbReference type="AlphaFoldDB" id="A0A8T1YBA4"/>
<dbReference type="PANTHER" id="PTHR34146">
    <property type="entry name" value="POLYNUCLEOTIDYL TRANSFERASE, RIBONUCLEASE H-LIKE SUPERFAMILY PROTEIN-RELATED"/>
    <property type="match status" value="1"/>
</dbReference>
<accession>A0A8T1YBA4</accession>
<evidence type="ECO:0000313" key="5">
    <source>
        <dbReference type="Proteomes" id="UP000694240"/>
    </source>
</evidence>
<feature type="domain" description="RNase H type-1" evidence="3">
    <location>
        <begin position="769"/>
        <end position="889"/>
    </location>
</feature>
<dbReference type="CDD" id="cd06222">
    <property type="entry name" value="RNase_H_like"/>
    <property type="match status" value="1"/>
</dbReference>
<comment type="caution">
    <text evidence="4">The sequence shown here is derived from an EMBL/GenBank/DDBJ whole genome shotgun (WGS) entry which is preliminary data.</text>
</comment>
<dbReference type="InterPro" id="IPR002156">
    <property type="entry name" value="RNaseH_domain"/>
</dbReference>
<feature type="compositionally biased region" description="Basic and acidic residues" evidence="1">
    <location>
        <begin position="138"/>
        <end position="163"/>
    </location>
</feature>
<protein>
    <submittedName>
        <fullName evidence="4">Ribonuclease H domain</fullName>
    </submittedName>
</protein>
<dbReference type="Proteomes" id="UP000694240">
    <property type="component" value="Chromosome 12"/>
</dbReference>
<dbReference type="GO" id="GO:0004523">
    <property type="term" value="F:RNA-DNA hybrid ribonuclease activity"/>
    <property type="evidence" value="ECO:0007669"/>
    <property type="project" value="InterPro"/>
</dbReference>
<dbReference type="GO" id="GO:0003676">
    <property type="term" value="F:nucleic acid binding"/>
    <property type="evidence" value="ECO:0007669"/>
    <property type="project" value="InterPro"/>
</dbReference>
<evidence type="ECO:0000259" key="3">
    <source>
        <dbReference type="Pfam" id="PF13456"/>
    </source>
</evidence>
<dbReference type="PANTHER" id="PTHR34146:SF3">
    <property type="entry name" value="POLYNUCLEOTIDYL TRANSFERASE, RIBONUCLEASE H-LIKE SUPERFAMILY PROTEIN"/>
    <property type="match status" value="1"/>
</dbReference>
<keyword evidence="5" id="KW-1185">Reference proteome</keyword>
<dbReference type="Pfam" id="PF03372">
    <property type="entry name" value="Exo_endo_phos"/>
    <property type="match status" value="1"/>
</dbReference>